<name>A0A8R7TNW5_TRIUA</name>
<dbReference type="Proteomes" id="UP000015106">
    <property type="component" value="Chromosome 2"/>
</dbReference>
<reference evidence="1" key="3">
    <citation type="submission" date="2022-06" db="UniProtKB">
        <authorList>
            <consortium name="EnsemblPlants"/>
        </authorList>
    </citation>
    <scope>IDENTIFICATION</scope>
</reference>
<dbReference type="PANTHER" id="PTHR11439:SF450">
    <property type="entry name" value="REVERSE TRANSCRIPTASE TY1_COPIA-TYPE DOMAIN-CONTAINING PROTEIN"/>
    <property type="match status" value="1"/>
</dbReference>
<evidence type="ECO:0000313" key="1">
    <source>
        <dbReference type="EnsemblPlants" id="TuG1812G0200005476.01.T01.cds402367"/>
    </source>
</evidence>
<accession>A0A8R7TNW5</accession>
<keyword evidence="2" id="KW-1185">Reference proteome</keyword>
<dbReference type="AlphaFoldDB" id="A0A8R7TNW5"/>
<dbReference type="CDD" id="cd09272">
    <property type="entry name" value="RNase_HI_RT_Ty1"/>
    <property type="match status" value="1"/>
</dbReference>
<reference evidence="2" key="1">
    <citation type="journal article" date="2013" name="Nature">
        <title>Draft genome of the wheat A-genome progenitor Triticum urartu.</title>
        <authorList>
            <person name="Ling H.Q."/>
            <person name="Zhao S."/>
            <person name="Liu D."/>
            <person name="Wang J."/>
            <person name="Sun H."/>
            <person name="Zhang C."/>
            <person name="Fan H."/>
            <person name="Li D."/>
            <person name="Dong L."/>
            <person name="Tao Y."/>
            <person name="Gao C."/>
            <person name="Wu H."/>
            <person name="Li Y."/>
            <person name="Cui Y."/>
            <person name="Guo X."/>
            <person name="Zheng S."/>
            <person name="Wang B."/>
            <person name="Yu K."/>
            <person name="Liang Q."/>
            <person name="Yang W."/>
            <person name="Lou X."/>
            <person name="Chen J."/>
            <person name="Feng M."/>
            <person name="Jian J."/>
            <person name="Zhang X."/>
            <person name="Luo G."/>
            <person name="Jiang Y."/>
            <person name="Liu J."/>
            <person name="Wang Z."/>
            <person name="Sha Y."/>
            <person name="Zhang B."/>
            <person name="Wu H."/>
            <person name="Tang D."/>
            <person name="Shen Q."/>
            <person name="Xue P."/>
            <person name="Zou S."/>
            <person name="Wang X."/>
            <person name="Liu X."/>
            <person name="Wang F."/>
            <person name="Yang Y."/>
            <person name="An X."/>
            <person name="Dong Z."/>
            <person name="Zhang K."/>
            <person name="Zhang X."/>
            <person name="Luo M.C."/>
            <person name="Dvorak J."/>
            <person name="Tong Y."/>
            <person name="Wang J."/>
            <person name="Yang H."/>
            <person name="Li Z."/>
            <person name="Wang D."/>
            <person name="Zhang A."/>
            <person name="Wang J."/>
        </authorList>
    </citation>
    <scope>NUCLEOTIDE SEQUENCE</scope>
    <source>
        <strain evidence="2">cv. G1812</strain>
    </source>
</reference>
<evidence type="ECO:0000313" key="2">
    <source>
        <dbReference type="Proteomes" id="UP000015106"/>
    </source>
</evidence>
<dbReference type="Gramene" id="TuG1812G0200005476.01.T01">
    <property type="protein sequence ID" value="TuG1812G0200005476.01.T01.cds402367"/>
    <property type="gene ID" value="TuG1812G0200005476.01"/>
</dbReference>
<proteinExistence type="predicted"/>
<reference evidence="1" key="2">
    <citation type="submission" date="2018-03" db="EMBL/GenBank/DDBJ databases">
        <title>The Triticum urartu genome reveals the dynamic nature of wheat genome evolution.</title>
        <authorList>
            <person name="Ling H."/>
            <person name="Ma B."/>
            <person name="Shi X."/>
            <person name="Liu H."/>
            <person name="Dong L."/>
            <person name="Sun H."/>
            <person name="Cao Y."/>
            <person name="Gao Q."/>
            <person name="Zheng S."/>
            <person name="Li Y."/>
            <person name="Yu Y."/>
            <person name="Du H."/>
            <person name="Qi M."/>
            <person name="Li Y."/>
            <person name="Yu H."/>
            <person name="Cui Y."/>
            <person name="Wang N."/>
            <person name="Chen C."/>
            <person name="Wu H."/>
            <person name="Zhao Y."/>
            <person name="Zhang J."/>
            <person name="Li Y."/>
            <person name="Zhou W."/>
            <person name="Zhang B."/>
            <person name="Hu W."/>
            <person name="Eijk M."/>
            <person name="Tang J."/>
            <person name="Witsenboer H."/>
            <person name="Zhao S."/>
            <person name="Li Z."/>
            <person name="Zhang A."/>
            <person name="Wang D."/>
            <person name="Liang C."/>
        </authorList>
    </citation>
    <scope>NUCLEOTIDE SEQUENCE [LARGE SCALE GENOMIC DNA]</scope>
    <source>
        <strain evidence="1">cv. G1812</strain>
    </source>
</reference>
<sequence>MLVTAYSDADWAGCPDDRRSTGGFAVFLGTNLVSWSARKQATVSRSSTEAEDKALANATAEVMWIQTLLYELGIKAPQAARLWCDNIGATYLSANPVFHARTKHIEVDFHFVRERVARKLLDIRFIPTGDQLADGFTKPLTMRRLDEFKYNLNLGKAS</sequence>
<protein>
    <recommendedName>
        <fullName evidence="3">Copia protein</fullName>
    </recommendedName>
</protein>
<dbReference type="PANTHER" id="PTHR11439">
    <property type="entry name" value="GAG-POL-RELATED RETROTRANSPOSON"/>
    <property type="match status" value="1"/>
</dbReference>
<evidence type="ECO:0008006" key="3">
    <source>
        <dbReference type="Google" id="ProtNLM"/>
    </source>
</evidence>
<organism evidence="1 2">
    <name type="scientific">Triticum urartu</name>
    <name type="common">Red wild einkorn</name>
    <name type="synonym">Crithodium urartu</name>
    <dbReference type="NCBI Taxonomy" id="4572"/>
    <lineage>
        <taxon>Eukaryota</taxon>
        <taxon>Viridiplantae</taxon>
        <taxon>Streptophyta</taxon>
        <taxon>Embryophyta</taxon>
        <taxon>Tracheophyta</taxon>
        <taxon>Spermatophyta</taxon>
        <taxon>Magnoliopsida</taxon>
        <taxon>Liliopsida</taxon>
        <taxon>Poales</taxon>
        <taxon>Poaceae</taxon>
        <taxon>BOP clade</taxon>
        <taxon>Pooideae</taxon>
        <taxon>Triticodae</taxon>
        <taxon>Triticeae</taxon>
        <taxon>Triticinae</taxon>
        <taxon>Triticum</taxon>
    </lineage>
</organism>
<dbReference type="EnsemblPlants" id="TuG1812G0200005476.01.T01">
    <property type="protein sequence ID" value="TuG1812G0200005476.01.T01.cds402367"/>
    <property type="gene ID" value="TuG1812G0200005476.01"/>
</dbReference>